<dbReference type="Proteomes" id="UP000238274">
    <property type="component" value="Unassembled WGS sequence"/>
</dbReference>
<dbReference type="VEuPathDB" id="FungiDB:PSTT_00295"/>
<reference evidence="1 2" key="1">
    <citation type="submission" date="2017-12" db="EMBL/GenBank/DDBJ databases">
        <title>Gene loss provides genomic basis for host adaptation in cereal stripe rust fungi.</title>
        <authorList>
            <person name="Xia C."/>
        </authorList>
    </citation>
    <scope>NUCLEOTIDE SEQUENCE [LARGE SCALE GENOMIC DNA]</scope>
    <source>
        <strain evidence="1 2">93TX-2</strain>
    </source>
</reference>
<comment type="caution">
    <text evidence="1">The sequence shown here is derived from an EMBL/GenBank/DDBJ whole genome shotgun (WGS) entry which is preliminary data.</text>
</comment>
<accession>A0A2S4V9U6</accession>
<reference evidence="2" key="2">
    <citation type="journal article" date="2018" name="BMC Genomics">
        <title>Genomic insights into host adaptation between the wheat stripe rust pathogen (Puccinia striiformis f. sp. tritici) and the barley stripe rust pathogen (Puccinia striiformis f. sp. hordei).</title>
        <authorList>
            <person name="Xia C."/>
            <person name="Wang M."/>
            <person name="Yin C."/>
            <person name="Cornejo O.E."/>
            <person name="Hulbert S.H."/>
            <person name="Chen X."/>
        </authorList>
    </citation>
    <scope>NUCLEOTIDE SEQUENCE [LARGE SCALE GENOMIC DNA]</scope>
    <source>
        <strain evidence="2">93TX-2</strain>
    </source>
</reference>
<dbReference type="AlphaFoldDB" id="A0A2S4V9U6"/>
<evidence type="ECO:0000313" key="1">
    <source>
        <dbReference type="EMBL" id="POW06313.1"/>
    </source>
</evidence>
<keyword evidence="2" id="KW-1185">Reference proteome</keyword>
<gene>
    <name evidence="1" type="ORF">PSHT_10393</name>
</gene>
<protein>
    <submittedName>
        <fullName evidence="1">Uncharacterized protein</fullName>
    </submittedName>
</protein>
<proteinExistence type="predicted"/>
<reference evidence="2" key="3">
    <citation type="journal article" date="2018" name="Mol. Plant Microbe Interact.">
        <title>Genome sequence resources for the wheat stripe rust pathogen (Puccinia striiformis f. sp. tritici) and the barley stripe rust pathogen (Puccinia striiformis f. sp. hordei).</title>
        <authorList>
            <person name="Xia C."/>
            <person name="Wang M."/>
            <person name="Yin C."/>
            <person name="Cornejo O.E."/>
            <person name="Hulbert S.H."/>
            <person name="Chen X."/>
        </authorList>
    </citation>
    <scope>NUCLEOTIDE SEQUENCE [LARGE SCALE GENOMIC DNA]</scope>
    <source>
        <strain evidence="2">93TX-2</strain>
    </source>
</reference>
<dbReference type="OrthoDB" id="10410871at2759"/>
<organism evidence="1 2">
    <name type="scientific">Puccinia striiformis</name>
    <dbReference type="NCBI Taxonomy" id="27350"/>
    <lineage>
        <taxon>Eukaryota</taxon>
        <taxon>Fungi</taxon>
        <taxon>Dikarya</taxon>
        <taxon>Basidiomycota</taxon>
        <taxon>Pucciniomycotina</taxon>
        <taxon>Pucciniomycetes</taxon>
        <taxon>Pucciniales</taxon>
        <taxon>Pucciniaceae</taxon>
        <taxon>Puccinia</taxon>
    </lineage>
</organism>
<evidence type="ECO:0000313" key="2">
    <source>
        <dbReference type="Proteomes" id="UP000238274"/>
    </source>
</evidence>
<dbReference type="EMBL" id="PKSM01000160">
    <property type="protein sequence ID" value="POW06313.1"/>
    <property type="molecule type" value="Genomic_DNA"/>
</dbReference>
<sequence length="238" mass="26674">MNYDVTQPIGAMGNATSHYLRYINGSHRLYQSISVFKSETISPANWSEVHQVGIELEAESELHNGKAISKLWNELLDGVSSVIDSSQEMSTKGRWDHHSLFVEKSKGADYENFISKIIRVLHMMSTQLEELESSIISARRSKSVVQLSLYSTKKQLQFDSKSGGLTGWLVSHFRGDRALRRRQAGLNLTRIAIRLASEVSEYLSGIEKLVKSHKDNVIAIHVSIGFDGDLKIPFHASS</sequence>
<dbReference type="VEuPathDB" id="FungiDB:PSHT_10393"/>
<name>A0A2S4V9U6_9BASI</name>